<protein>
    <submittedName>
        <fullName evidence="5">Oxidoreductase</fullName>
        <ecNumber evidence="5">1.1.1.371</ecNumber>
    </submittedName>
    <submittedName>
        <fullName evidence="6">Predicted dehydrogenase</fullName>
    </submittedName>
</protein>
<dbReference type="PANTHER" id="PTHR43708">
    <property type="entry name" value="CONSERVED EXPRESSED OXIDOREDUCTASE (EUROFUNG)"/>
    <property type="match status" value="1"/>
</dbReference>
<organism evidence="6 8">
    <name type="scientific">Methylobacterium phyllosphaerae</name>
    <dbReference type="NCBI Taxonomy" id="418223"/>
    <lineage>
        <taxon>Bacteria</taxon>
        <taxon>Pseudomonadati</taxon>
        <taxon>Pseudomonadota</taxon>
        <taxon>Alphaproteobacteria</taxon>
        <taxon>Hyphomicrobiales</taxon>
        <taxon>Methylobacteriaceae</taxon>
        <taxon>Methylobacterium</taxon>
    </lineage>
</organism>
<sequence length="375" mass="39852">MPGGQKSGAAGLGVAPESWGRGMQAGQRIRVGLIGYGYSGRTFHAPLIGAVAELDLRLVGSSAPARVRADLPDVRVSADPVAVATAEAVDLVVIATPNDTHAPLARAALAAGKHVVVDKPFTLDLAEARGLAAAARRGGRLLRVFHNRRWDSDYLSVRQAVAEGRVGRVRHFESHFDRFRPEVRDRWREGPGPGSGIWYDLGPHLVDQALQLFGLPDRVSAHLARLRPGAQADDWAHAVLDYPGLRVVLHASMLAAGGSPRFLVHGEAGSLIKHRADIQEQQLLAGVKPGAAGWGADPDGLEIHDATGRVARAPALAGDQRAFYRAVAGAIARTPVDQTEALEAVRVMACLEAALMSARTGTSVRLTRAPDERDP</sequence>
<accession>A0AAE8L597</accession>
<dbReference type="GO" id="GO:0102497">
    <property type="term" value="F:scyllo-inositol dehydrogenase (NADP+) activity"/>
    <property type="evidence" value="ECO:0007669"/>
    <property type="project" value="UniProtKB-EC"/>
</dbReference>
<dbReference type="Pfam" id="PF02894">
    <property type="entry name" value="GFO_IDH_MocA_C"/>
    <property type="match status" value="1"/>
</dbReference>
<feature type="domain" description="Gfo/Idh/MocA-like oxidoreductase C-terminal" evidence="4">
    <location>
        <begin position="158"/>
        <end position="366"/>
    </location>
</feature>
<evidence type="ECO:0000256" key="1">
    <source>
        <dbReference type="ARBA" id="ARBA00010928"/>
    </source>
</evidence>
<evidence type="ECO:0000259" key="3">
    <source>
        <dbReference type="Pfam" id="PF01408"/>
    </source>
</evidence>
<keyword evidence="2 5" id="KW-0560">Oxidoreductase</keyword>
<dbReference type="InterPro" id="IPR000683">
    <property type="entry name" value="Gfo/Idh/MocA-like_OxRdtase_N"/>
</dbReference>
<keyword evidence="7" id="KW-1185">Reference proteome</keyword>
<evidence type="ECO:0000313" key="5">
    <source>
        <dbReference type="EMBL" id="APT30427.1"/>
    </source>
</evidence>
<feature type="domain" description="Gfo/Idh/MocA-like oxidoreductase N-terminal" evidence="3">
    <location>
        <begin position="29"/>
        <end position="146"/>
    </location>
</feature>
<dbReference type="Gene3D" id="3.40.50.720">
    <property type="entry name" value="NAD(P)-binding Rossmann-like Domain"/>
    <property type="match status" value="1"/>
</dbReference>
<reference evidence="6 8" key="2">
    <citation type="submission" date="2016-10" db="EMBL/GenBank/DDBJ databases">
        <authorList>
            <person name="Varghese N."/>
            <person name="Submissions S."/>
        </authorList>
    </citation>
    <scope>NUCLEOTIDE SEQUENCE [LARGE SCALE GENOMIC DNA]</scope>
    <source>
        <strain evidence="6 8">CBMB27</strain>
    </source>
</reference>
<dbReference type="Proteomes" id="UP000199140">
    <property type="component" value="Unassembled WGS sequence"/>
</dbReference>
<dbReference type="Pfam" id="PF01408">
    <property type="entry name" value="GFO_IDH_MocA"/>
    <property type="match status" value="1"/>
</dbReference>
<dbReference type="InterPro" id="IPR051317">
    <property type="entry name" value="Gfo/Idh/MocA_oxidoreduct"/>
</dbReference>
<dbReference type="EMBL" id="CP015367">
    <property type="protein sequence ID" value="APT30427.1"/>
    <property type="molecule type" value="Genomic_DNA"/>
</dbReference>
<comment type="similarity">
    <text evidence="1">Belongs to the Gfo/Idh/MocA family.</text>
</comment>
<gene>
    <name evidence="5" type="ORF">MCBMB27_01136</name>
    <name evidence="6" type="ORF">SAMN05192567_10421</name>
</gene>
<dbReference type="EC" id="1.1.1.371" evidence="5"/>
<dbReference type="PANTHER" id="PTHR43708:SF5">
    <property type="entry name" value="CONSERVED EXPRESSED OXIDOREDUCTASE (EUROFUNG)-RELATED"/>
    <property type="match status" value="1"/>
</dbReference>
<dbReference type="KEGG" id="mphy:MCBMB27_01136"/>
<evidence type="ECO:0000313" key="8">
    <source>
        <dbReference type="Proteomes" id="UP000199140"/>
    </source>
</evidence>
<proteinExistence type="inferred from homology"/>
<dbReference type="Proteomes" id="UP000185487">
    <property type="component" value="Chromosome"/>
</dbReference>
<dbReference type="EMBL" id="FOPK01000004">
    <property type="protein sequence ID" value="SFG47968.1"/>
    <property type="molecule type" value="Genomic_DNA"/>
</dbReference>
<dbReference type="SUPFAM" id="SSF51735">
    <property type="entry name" value="NAD(P)-binding Rossmann-fold domains"/>
    <property type="match status" value="1"/>
</dbReference>
<reference evidence="5 7" key="1">
    <citation type="submission" date="2016-04" db="EMBL/GenBank/DDBJ databases">
        <title>Complete genome sequencing and analysis of CBMB27, Methylobacterium phyllosphaerae isolated from leaf tissues of rice (Oryza sativa L.).</title>
        <authorList>
            <person name="Lee Y."/>
            <person name="Hwangbo K."/>
            <person name="Chung H."/>
            <person name="Yoo J."/>
            <person name="Kim K.Y."/>
            <person name="Sa T.M."/>
            <person name="Um Y."/>
            <person name="Madhaiyan M."/>
        </authorList>
    </citation>
    <scope>NUCLEOTIDE SEQUENCE [LARGE SCALE GENOMIC DNA]</scope>
    <source>
        <strain evidence="5 7">CBMB27</strain>
    </source>
</reference>
<dbReference type="AlphaFoldDB" id="A0AAE8L597"/>
<dbReference type="InterPro" id="IPR036291">
    <property type="entry name" value="NAD(P)-bd_dom_sf"/>
</dbReference>
<dbReference type="InterPro" id="IPR004104">
    <property type="entry name" value="Gfo/Idh/MocA-like_OxRdtase_C"/>
</dbReference>
<dbReference type="RefSeq" id="WP_236952910.1">
    <property type="nucleotide sequence ID" value="NZ_CP015367.1"/>
</dbReference>
<evidence type="ECO:0000256" key="2">
    <source>
        <dbReference type="ARBA" id="ARBA00023002"/>
    </source>
</evidence>
<dbReference type="NCBIfam" id="NF008607">
    <property type="entry name" value="PRK11579.1"/>
    <property type="match status" value="1"/>
</dbReference>
<dbReference type="GO" id="GO:0000166">
    <property type="term" value="F:nucleotide binding"/>
    <property type="evidence" value="ECO:0007669"/>
    <property type="project" value="InterPro"/>
</dbReference>
<name>A0AAE8L597_9HYPH</name>
<evidence type="ECO:0000259" key="4">
    <source>
        <dbReference type="Pfam" id="PF02894"/>
    </source>
</evidence>
<evidence type="ECO:0000313" key="6">
    <source>
        <dbReference type="EMBL" id="SFG47968.1"/>
    </source>
</evidence>
<dbReference type="Gene3D" id="3.30.360.10">
    <property type="entry name" value="Dihydrodipicolinate Reductase, domain 2"/>
    <property type="match status" value="1"/>
</dbReference>
<evidence type="ECO:0000313" key="7">
    <source>
        <dbReference type="Proteomes" id="UP000185487"/>
    </source>
</evidence>